<accession>A0A069RJN3</accession>
<dbReference type="Pfam" id="PF08984">
    <property type="entry name" value="DUF1858"/>
    <property type="match status" value="1"/>
</dbReference>
<dbReference type="PANTHER" id="PTHR39341:SF1">
    <property type="entry name" value="DUF1858 DOMAIN-CONTAINING PROTEIN"/>
    <property type="match status" value="1"/>
</dbReference>
<evidence type="ECO:0000313" key="2">
    <source>
        <dbReference type="EMBL" id="KDR96355.1"/>
    </source>
</evidence>
<evidence type="ECO:0000259" key="1">
    <source>
        <dbReference type="Pfam" id="PF08984"/>
    </source>
</evidence>
<sequence>MFKVTKDMTITDILAEDRNTAYIFMKYGMHCLGCPSARFETVEQAAQVHGLDLEKLIEELEKFFEEKNKDEK</sequence>
<keyword evidence="3" id="KW-1185">Reference proteome</keyword>
<name>A0A069RJN3_PEPLI</name>
<dbReference type="NCBIfam" id="TIGR03980">
    <property type="entry name" value="prismane_assoc"/>
    <property type="match status" value="1"/>
</dbReference>
<dbReference type="InterPro" id="IPR015077">
    <property type="entry name" value="DUF1858"/>
</dbReference>
<dbReference type="InterPro" id="IPR038062">
    <property type="entry name" value="ScdA-like_N_sf"/>
</dbReference>
<organism evidence="2 3">
    <name type="scientific">Peptoclostridium litorale DSM 5388</name>
    <dbReference type="NCBI Taxonomy" id="1121324"/>
    <lineage>
        <taxon>Bacteria</taxon>
        <taxon>Bacillati</taxon>
        <taxon>Bacillota</taxon>
        <taxon>Clostridia</taxon>
        <taxon>Peptostreptococcales</taxon>
        <taxon>Peptoclostridiaceae</taxon>
        <taxon>Peptoclostridium</taxon>
    </lineage>
</organism>
<feature type="domain" description="DUF1858" evidence="1">
    <location>
        <begin position="5"/>
        <end position="57"/>
    </location>
</feature>
<dbReference type="SUPFAM" id="SSF140683">
    <property type="entry name" value="SP0561-like"/>
    <property type="match status" value="1"/>
</dbReference>
<dbReference type="Gene3D" id="1.10.3910.10">
    <property type="entry name" value="SP0561-like"/>
    <property type="match status" value="1"/>
</dbReference>
<gene>
    <name evidence="2" type="ORF">CLIT_4c01930</name>
</gene>
<proteinExistence type="predicted"/>
<dbReference type="InterPro" id="IPR023883">
    <property type="entry name" value="CHP03980_redox-disulphide"/>
</dbReference>
<protein>
    <recommendedName>
        <fullName evidence="1">DUF1858 domain-containing protein</fullName>
    </recommendedName>
</protein>
<reference evidence="2 3" key="1">
    <citation type="submission" date="2014-03" db="EMBL/GenBank/DDBJ databases">
        <title>Genome sequence of Clostridium litorale W6, DSM 5388.</title>
        <authorList>
            <person name="Poehlein A."/>
            <person name="Jagirdar A."/>
            <person name="Khonsari B."/>
            <person name="Chibani C.M."/>
            <person name="Gutierrez Gutierrez D.A."/>
            <person name="Davydova E."/>
            <person name="Alghaithi H.S."/>
            <person name="Nair K.P."/>
            <person name="Dhamotharan K."/>
            <person name="Chandran L."/>
            <person name="G W."/>
            <person name="Daniel R."/>
        </authorList>
    </citation>
    <scope>NUCLEOTIDE SEQUENCE [LARGE SCALE GENOMIC DNA]</scope>
    <source>
        <strain evidence="2 3">W6</strain>
    </source>
</reference>
<comment type="caution">
    <text evidence="2">The sequence shown here is derived from an EMBL/GenBank/DDBJ whole genome shotgun (WGS) entry which is preliminary data.</text>
</comment>
<dbReference type="AlphaFoldDB" id="A0A069RJN3"/>
<dbReference type="OrthoDB" id="15017at2"/>
<dbReference type="PANTHER" id="PTHR39341">
    <property type="entry name" value="BSL7085 PROTEIN"/>
    <property type="match status" value="1"/>
</dbReference>
<dbReference type="Proteomes" id="UP000027946">
    <property type="component" value="Unassembled WGS sequence"/>
</dbReference>
<evidence type="ECO:0000313" key="3">
    <source>
        <dbReference type="Proteomes" id="UP000027946"/>
    </source>
</evidence>
<dbReference type="eggNOG" id="COG2846">
    <property type="taxonomic scope" value="Bacteria"/>
</dbReference>
<dbReference type="RefSeq" id="WP_038262224.1">
    <property type="nucleotide sequence ID" value="NZ_FSRH01000013.1"/>
</dbReference>
<dbReference type="STRING" id="1121324.CLIT_4c01930"/>
<dbReference type="EMBL" id="JJMM01000004">
    <property type="protein sequence ID" value="KDR96355.1"/>
    <property type="molecule type" value="Genomic_DNA"/>
</dbReference>